<feature type="chain" id="PRO_5046511428" evidence="1">
    <location>
        <begin position="24"/>
        <end position="44"/>
    </location>
</feature>
<gene>
    <name evidence="2" type="ORF">QT711_04565</name>
</gene>
<organism evidence="2 3">
    <name type="scientific">Sporosarcina saromensis</name>
    <dbReference type="NCBI Taxonomy" id="359365"/>
    <lineage>
        <taxon>Bacteria</taxon>
        <taxon>Bacillati</taxon>
        <taxon>Bacillota</taxon>
        <taxon>Bacilli</taxon>
        <taxon>Bacillales</taxon>
        <taxon>Caryophanaceae</taxon>
        <taxon>Sporosarcina</taxon>
    </lineage>
</organism>
<dbReference type="Proteomes" id="UP001282284">
    <property type="component" value="Unassembled WGS sequence"/>
</dbReference>
<evidence type="ECO:0000313" key="2">
    <source>
        <dbReference type="EMBL" id="MDW0112447.1"/>
    </source>
</evidence>
<protein>
    <submittedName>
        <fullName evidence="2">Uncharacterized protein</fullName>
    </submittedName>
</protein>
<evidence type="ECO:0000313" key="3">
    <source>
        <dbReference type="Proteomes" id="UP001282284"/>
    </source>
</evidence>
<comment type="caution">
    <text evidence="2">The sequence shown here is derived from an EMBL/GenBank/DDBJ whole genome shotgun (WGS) entry which is preliminary data.</text>
</comment>
<keyword evidence="1" id="KW-0732">Signal</keyword>
<feature type="signal peptide" evidence="1">
    <location>
        <begin position="1"/>
        <end position="23"/>
    </location>
</feature>
<accession>A0ABU4GA45</accession>
<dbReference type="PROSITE" id="PS51257">
    <property type="entry name" value="PROKAR_LIPOPROTEIN"/>
    <property type="match status" value="1"/>
</dbReference>
<keyword evidence="3" id="KW-1185">Reference proteome</keyword>
<evidence type="ECO:0000256" key="1">
    <source>
        <dbReference type="SAM" id="SignalP"/>
    </source>
</evidence>
<dbReference type="RefSeq" id="WP_317942346.1">
    <property type="nucleotide sequence ID" value="NZ_JAUBDI010000003.1"/>
</dbReference>
<sequence>MKKKLTMFILSLSILACTPLVTSAHGYTVTGISGPEVGHPIVVD</sequence>
<proteinExistence type="predicted"/>
<reference evidence="2 3" key="1">
    <citation type="submission" date="2023-06" db="EMBL/GenBank/DDBJ databases">
        <title>Sporosarcina sp. nov., isolated from Korean traditional fermented seafood 'Jeotgal'.</title>
        <authorList>
            <person name="Yang A.I."/>
            <person name="Shin N.-R."/>
        </authorList>
    </citation>
    <scope>NUCLEOTIDE SEQUENCE [LARGE SCALE GENOMIC DNA]</scope>
    <source>
        <strain evidence="2 3">KCTC13119</strain>
    </source>
</reference>
<name>A0ABU4GA45_9BACL</name>
<dbReference type="EMBL" id="JAUBDI010000003">
    <property type="protein sequence ID" value="MDW0112447.1"/>
    <property type="molecule type" value="Genomic_DNA"/>
</dbReference>